<dbReference type="CDD" id="cd20324">
    <property type="entry name" value="FXYD6"/>
    <property type="match status" value="1"/>
</dbReference>
<name>A0A8T2LW23_ASTMX</name>
<dbReference type="GO" id="GO:0043269">
    <property type="term" value="P:regulation of monoatomic ion transport"/>
    <property type="evidence" value="ECO:0007669"/>
    <property type="project" value="InterPro"/>
</dbReference>
<dbReference type="PANTHER" id="PTHR14132:SF15">
    <property type="entry name" value="FXYD DOMAIN-CONTAINING ION TRANSPORT REGULATOR 6-RELATED"/>
    <property type="match status" value="1"/>
</dbReference>
<organism evidence="10 11">
    <name type="scientific">Astyanax mexicanus</name>
    <name type="common">Blind cave fish</name>
    <name type="synonym">Astyanax fasciatus mexicanus</name>
    <dbReference type="NCBI Taxonomy" id="7994"/>
    <lineage>
        <taxon>Eukaryota</taxon>
        <taxon>Metazoa</taxon>
        <taxon>Chordata</taxon>
        <taxon>Craniata</taxon>
        <taxon>Vertebrata</taxon>
        <taxon>Euteleostomi</taxon>
        <taxon>Actinopterygii</taxon>
        <taxon>Neopterygii</taxon>
        <taxon>Teleostei</taxon>
        <taxon>Ostariophysi</taxon>
        <taxon>Characiformes</taxon>
        <taxon>Characoidei</taxon>
        <taxon>Acestrorhamphidae</taxon>
        <taxon>Acestrorhamphinae</taxon>
        <taxon>Astyanax</taxon>
    </lineage>
</organism>
<gene>
    <name evidence="10" type="primary">FXYD1</name>
    <name evidence="10" type="ORF">AMEX_G8152</name>
</gene>
<comment type="caution">
    <text evidence="9">Lacks conserved residue(s) required for the propagation of feature annotation.</text>
</comment>
<dbReference type="GO" id="GO:0017080">
    <property type="term" value="F:sodium channel regulator activity"/>
    <property type="evidence" value="ECO:0007669"/>
    <property type="project" value="TreeGrafter"/>
</dbReference>
<dbReference type="InterPro" id="IPR047297">
    <property type="entry name" value="FXYD_motif"/>
</dbReference>
<dbReference type="InterPro" id="IPR000272">
    <property type="entry name" value="Ion-transport_regulator_FXYD"/>
</dbReference>
<feature type="transmembrane region" description="Helical" evidence="9">
    <location>
        <begin position="77"/>
        <end position="96"/>
    </location>
</feature>
<dbReference type="Pfam" id="PF02038">
    <property type="entry name" value="ATP1G1_PLM_MAT8"/>
    <property type="match status" value="1"/>
</dbReference>
<dbReference type="Proteomes" id="UP000752171">
    <property type="component" value="Unassembled WGS sequence"/>
</dbReference>
<dbReference type="EMBL" id="JAICCE010000006">
    <property type="protein sequence ID" value="KAG9275909.1"/>
    <property type="molecule type" value="Genomic_DNA"/>
</dbReference>
<dbReference type="GO" id="GO:0006811">
    <property type="term" value="P:monoatomic ion transport"/>
    <property type="evidence" value="ECO:0007669"/>
    <property type="project" value="UniProtKB-KW"/>
</dbReference>
<feature type="transmembrane region" description="Helical" evidence="9">
    <location>
        <begin position="116"/>
        <end position="136"/>
    </location>
</feature>
<sequence length="162" mass="17680">MGSADFRITFIAEPPSPQLQTPLLTTHTLLQTHTHSHTHTRSLYCLGSCVWSWIGAEGAAGSIVIKTESEVLNQVEIMELSLAAVLCSSFLVPALASTMDELQDHDSQFHYDYESVRIGGLIFAAVLFFMGIFIVISRKCRCRGSQASKPVGPDPEAAKGRN</sequence>
<dbReference type="Gene3D" id="1.20.5.780">
    <property type="entry name" value="Single helix bin"/>
    <property type="match status" value="1"/>
</dbReference>
<dbReference type="PROSITE" id="PS01310">
    <property type="entry name" value="FXYD"/>
    <property type="match status" value="1"/>
</dbReference>
<proteinExistence type="inferred from homology"/>
<reference evidence="10 11" key="1">
    <citation type="submission" date="2021-07" db="EMBL/GenBank/DDBJ databases">
        <authorList>
            <person name="Imarazene B."/>
            <person name="Zahm M."/>
            <person name="Klopp C."/>
            <person name="Cabau C."/>
            <person name="Beille S."/>
            <person name="Jouanno E."/>
            <person name="Castinel A."/>
            <person name="Lluch J."/>
            <person name="Gil L."/>
            <person name="Kuchtly C."/>
            <person name="Lopez Roques C."/>
            <person name="Donnadieu C."/>
            <person name="Parrinello H."/>
            <person name="Journot L."/>
            <person name="Du K."/>
            <person name="Schartl M."/>
            <person name="Retaux S."/>
            <person name="Guiguen Y."/>
        </authorList>
    </citation>
    <scope>NUCLEOTIDE SEQUENCE [LARGE SCALE GENOMIC DNA]</scope>
    <source>
        <strain evidence="10">Pach_M1</strain>
        <tissue evidence="10">Testis</tissue>
    </source>
</reference>
<accession>A0A8T2LW23</accession>
<evidence type="ECO:0000256" key="1">
    <source>
        <dbReference type="ARBA" id="ARBA00004479"/>
    </source>
</evidence>
<keyword evidence="8 9" id="KW-0472">Membrane</keyword>
<keyword evidence="4 9" id="KW-0812">Transmembrane</keyword>
<evidence type="ECO:0000256" key="9">
    <source>
        <dbReference type="RuleBase" id="RU364131"/>
    </source>
</evidence>
<evidence type="ECO:0000256" key="4">
    <source>
        <dbReference type="ARBA" id="ARBA00022692"/>
    </source>
</evidence>
<keyword evidence="3 9" id="KW-0813">Transport</keyword>
<dbReference type="GO" id="GO:0016020">
    <property type="term" value="C:membrane"/>
    <property type="evidence" value="ECO:0007669"/>
    <property type="project" value="UniProtKB-SubCell"/>
</dbReference>
<evidence type="ECO:0000256" key="7">
    <source>
        <dbReference type="ARBA" id="ARBA00023065"/>
    </source>
</evidence>
<keyword evidence="7 9" id="KW-0406">Ion transport</keyword>
<protein>
    <recommendedName>
        <fullName evidence="9">FXYD domain-containing ion transport regulator</fullName>
    </recommendedName>
</protein>
<evidence type="ECO:0000313" key="11">
    <source>
        <dbReference type="Proteomes" id="UP000752171"/>
    </source>
</evidence>
<keyword evidence="6 9" id="KW-1133">Transmembrane helix</keyword>
<dbReference type="PANTHER" id="PTHR14132">
    <property type="entry name" value="SODIUM/POTASSIUM-TRANSPORTING ATPASE SUBUNIT GAMMA"/>
    <property type="match status" value="1"/>
</dbReference>
<comment type="caution">
    <text evidence="10">The sequence shown here is derived from an EMBL/GenBank/DDBJ whole genome shotgun (WGS) entry which is preliminary data.</text>
</comment>
<evidence type="ECO:0000256" key="8">
    <source>
        <dbReference type="ARBA" id="ARBA00023136"/>
    </source>
</evidence>
<evidence type="ECO:0000256" key="2">
    <source>
        <dbReference type="ARBA" id="ARBA00005948"/>
    </source>
</evidence>
<evidence type="ECO:0000313" key="10">
    <source>
        <dbReference type="EMBL" id="KAG9275909.1"/>
    </source>
</evidence>
<comment type="similarity">
    <text evidence="2 9">Belongs to the FXYD family.</text>
</comment>
<comment type="subcellular location">
    <subcellularLocation>
        <location evidence="1">Membrane</location>
        <topology evidence="1">Single-pass type I membrane protein</topology>
    </subcellularLocation>
</comment>
<dbReference type="AlphaFoldDB" id="A0A8T2LW23"/>
<evidence type="ECO:0000256" key="5">
    <source>
        <dbReference type="ARBA" id="ARBA00022729"/>
    </source>
</evidence>
<evidence type="ECO:0000256" key="6">
    <source>
        <dbReference type="ARBA" id="ARBA00022989"/>
    </source>
</evidence>
<keyword evidence="5" id="KW-0732">Signal</keyword>
<evidence type="ECO:0000256" key="3">
    <source>
        <dbReference type="ARBA" id="ARBA00022448"/>
    </source>
</evidence>